<dbReference type="CDD" id="cd02231">
    <property type="entry name" value="cupin_BLL6423-like"/>
    <property type="match status" value="1"/>
</dbReference>
<evidence type="ECO:0000256" key="1">
    <source>
        <dbReference type="SAM" id="MobiDB-lite"/>
    </source>
</evidence>
<dbReference type="InterPro" id="IPR011051">
    <property type="entry name" value="RmlC_Cupin_sf"/>
</dbReference>
<dbReference type="InterPro" id="IPR013096">
    <property type="entry name" value="Cupin_2"/>
</dbReference>
<keyword evidence="4" id="KW-1185">Reference proteome</keyword>
<accession>A0A6L7GXY6</accession>
<reference evidence="3 4" key="1">
    <citation type="submission" date="2019-11" db="EMBL/GenBank/DDBJ databases">
        <title>Gordonia sp. nov., a novel actinobacterium isolated from mangrove soil in Hainan.</title>
        <authorList>
            <person name="Huang X."/>
            <person name="Xie Y."/>
            <person name="Chu X."/>
            <person name="Xiao K."/>
        </authorList>
    </citation>
    <scope>NUCLEOTIDE SEQUENCE [LARGE SCALE GENOMIC DNA]</scope>
    <source>
        <strain evidence="3 4">HNM0687</strain>
    </source>
</reference>
<comment type="caution">
    <text evidence="3">The sequence shown here is derived from an EMBL/GenBank/DDBJ whole genome shotgun (WGS) entry which is preliminary data.</text>
</comment>
<dbReference type="Pfam" id="PF07883">
    <property type="entry name" value="Cupin_2"/>
    <property type="match status" value="1"/>
</dbReference>
<dbReference type="AlphaFoldDB" id="A0A6L7GXY6"/>
<feature type="domain" description="Cupin type-2" evidence="2">
    <location>
        <begin position="121"/>
        <end position="176"/>
    </location>
</feature>
<dbReference type="RefSeq" id="WP_160903676.1">
    <property type="nucleotide sequence ID" value="NZ_CP102850.1"/>
</dbReference>
<dbReference type="PANTHER" id="PTHR36156">
    <property type="entry name" value="SLR2101 PROTEIN"/>
    <property type="match status" value="1"/>
</dbReference>
<evidence type="ECO:0000259" key="2">
    <source>
        <dbReference type="Pfam" id="PF07883"/>
    </source>
</evidence>
<protein>
    <submittedName>
        <fullName evidence="3">Cupin domain-containing protein</fullName>
    </submittedName>
</protein>
<feature type="region of interest" description="Disordered" evidence="1">
    <location>
        <begin position="180"/>
        <end position="204"/>
    </location>
</feature>
<evidence type="ECO:0000313" key="3">
    <source>
        <dbReference type="EMBL" id="MXP23525.1"/>
    </source>
</evidence>
<dbReference type="PANTHER" id="PTHR36156:SF2">
    <property type="entry name" value="CUPIN TYPE-2 DOMAIN-CONTAINING PROTEIN"/>
    <property type="match status" value="1"/>
</dbReference>
<sequence length="204" mass="22310">MHHPDTARVVVTRVEDDGTSDYYERTVEALTEYDADQNPLFKGSLLWGTSEGIGTVGPGQNPEPETDPFFPPVGGVRFVFFTFLPKSEGSGDIDRYRVEDTESASDMPGLAESFSEDRPGMHITDSIDFVHVLSGEMILELDRREVLVKKGDTIIMRGAWHNWRNEGTEPCTVASVLVGTTRTESGEGSATTESSQSSEATSVS</sequence>
<dbReference type="InterPro" id="IPR047142">
    <property type="entry name" value="OryJ/VirC-like"/>
</dbReference>
<dbReference type="Gene3D" id="2.60.120.10">
    <property type="entry name" value="Jelly Rolls"/>
    <property type="match status" value="1"/>
</dbReference>
<dbReference type="SUPFAM" id="SSF51182">
    <property type="entry name" value="RmlC-like cupins"/>
    <property type="match status" value="1"/>
</dbReference>
<name>A0A6L7GXY6_9ACTN</name>
<dbReference type="EMBL" id="WMBR01000005">
    <property type="protein sequence ID" value="MXP23525.1"/>
    <property type="molecule type" value="Genomic_DNA"/>
</dbReference>
<proteinExistence type="predicted"/>
<organism evidence="3 4">
    <name type="scientific">Gordonia mangrovi</name>
    <dbReference type="NCBI Taxonomy" id="2665643"/>
    <lineage>
        <taxon>Bacteria</taxon>
        <taxon>Bacillati</taxon>
        <taxon>Actinomycetota</taxon>
        <taxon>Actinomycetes</taxon>
        <taxon>Mycobacteriales</taxon>
        <taxon>Gordoniaceae</taxon>
        <taxon>Gordonia</taxon>
    </lineage>
</organism>
<evidence type="ECO:0000313" key="4">
    <source>
        <dbReference type="Proteomes" id="UP000475545"/>
    </source>
</evidence>
<gene>
    <name evidence="3" type="ORF">GIY30_19480</name>
</gene>
<dbReference type="InterPro" id="IPR014710">
    <property type="entry name" value="RmlC-like_jellyroll"/>
</dbReference>
<dbReference type="Proteomes" id="UP000475545">
    <property type="component" value="Unassembled WGS sequence"/>
</dbReference>